<sequence length="1226" mass="138665">MGKKRKRPEHGHDHHRQQHQVAKRVKDASGIPPLPPPPTLKNNTDTPTATNPVLSLYYSRVVKLRTHLLDQLPLSSKSRRRKVASLGLPGTTCSNNRKNHPIIPPTTTSTTTNIITKTTPPVHEATATKQGTHTDGIQAAALADILDSTLVGVLRESDHIVNQRRQREFAAYTQSQARSLLVSTDIGATTCQSEIVDFAIHTLFKKHPASYHTPSHLLCHGFQRARPNQEHNPLEGILGIVPQYPNKNASMLKNSPWTDVLGLLGKNCEEIMLHLLLDCGLFIQANKERETYYQLSGVQLSELKLLTSQPIKSSEQKQTPLQTGRNDVRTPKDIVFVRRRLLYARPALNTKGQPRFGLRHTHVLNRYPDPNDLKHTVHVMKYIFPRQFGLHNVFTSHVDSRETTEQFKDYTLREEEITSKQPDAETHQGCKIPKRLRGELVALIQKLQKRHRLCSYTELFKYYCPIEDSQPQPNSGQSTPLTDSEKRGGNTNPVSMTDYATPPAAVSAFCRAVLQKLIPNDLFGMGEDGARNRDIVMRHIDTFIHLRRFESLSLHEVSQGLKITCVKWLEPPHKEENGAPSAKLSVSDIRKRTEIFLEFIYYIFDSLLMPLIRSNFYVTESGVHRNRMFYFRHDIWRKLAEPSMSRIKESMFEEVHKENAEKILASRTLGFSLLRLLPKSTGARPIMNLRRRSLKKNAWGSYLGASINSLMTPMFNALSYEKTQQAEKLGSTLFNVNDMYGRIKDFKEKMVQKKRIRTKPFYLVKVDIQSCFDTIPQHRLLQLVDQLISEDEYRVTRHVEIRPLDHPISTDAASNHKTTNAKPVRKYVSKANGLTDFTTLHDTVTSSSSSSSFIRAKKHTVFVDTAMQKRHEADRLLSLLEEHVRNNLVQIDKQFFRQKNGIPQGSILSTLLCNFFYAAHERENLSFLHSVDEGDDASLLLRLVDDYLLITTSTSLATQFLQTMLDGDAEYGITVNPAKSLTNFTAAINGRKIPRLPPEQEHQFPYCGTLIDTRTLSLRKDPTPKDAALTVPDTLTVDATKAPGATFVRKLISFFKINVAAMFLDTSHNSTPVVLASIYQNFLQAAIKAHAYLGVLRTRRLSRRTQQQRAQLDRLLRQAIAALLENAVCIIRSRVPACPSSNNKSSGSRDTSSATTSSGFQCAVSKSQIRFLGAAAFKGIFKRKQTLFPETLRWLDAVSREVRPVRDADAVMLLRAVRDGGSGVRI</sequence>
<dbReference type="InterPro" id="IPR021891">
    <property type="entry name" value="Telomerase_RBD"/>
</dbReference>
<dbReference type="SMART" id="SM00975">
    <property type="entry name" value="Telomerase_RBD"/>
    <property type="match status" value="1"/>
</dbReference>
<evidence type="ECO:0000256" key="13">
    <source>
        <dbReference type="RuleBase" id="RU365061"/>
    </source>
</evidence>
<dbReference type="OrthoDB" id="289721at2759"/>
<keyword evidence="8 13" id="KW-0460">Magnesium</keyword>
<keyword evidence="10 13" id="KW-0695">RNA-directed DNA polymerase</keyword>
<dbReference type="GO" id="GO:0000781">
    <property type="term" value="C:chromosome, telomeric region"/>
    <property type="evidence" value="ECO:0007669"/>
    <property type="project" value="UniProtKB-SubCell"/>
</dbReference>
<evidence type="ECO:0000256" key="10">
    <source>
        <dbReference type="ARBA" id="ARBA00022918"/>
    </source>
</evidence>
<keyword evidence="6 13" id="KW-0548">Nucleotidyltransferase</keyword>
<gene>
    <name evidence="16" type="ORF">AJ80_00463</name>
</gene>
<dbReference type="SUPFAM" id="SSF56672">
    <property type="entry name" value="DNA/RNA polymerases"/>
    <property type="match status" value="1"/>
</dbReference>
<dbReference type="Pfam" id="PF00078">
    <property type="entry name" value="RVT_1"/>
    <property type="match status" value="1"/>
</dbReference>
<dbReference type="PRINTS" id="PR01365">
    <property type="entry name" value="TELOMERASERT"/>
</dbReference>
<dbReference type="GO" id="GO:0070034">
    <property type="term" value="F:telomerase RNA binding"/>
    <property type="evidence" value="ECO:0007669"/>
    <property type="project" value="TreeGrafter"/>
</dbReference>
<evidence type="ECO:0000256" key="8">
    <source>
        <dbReference type="ARBA" id="ARBA00022842"/>
    </source>
</evidence>
<evidence type="ECO:0000256" key="14">
    <source>
        <dbReference type="SAM" id="MobiDB-lite"/>
    </source>
</evidence>
<organism evidence="16 17">
    <name type="scientific">Polytolypa hystricis (strain UAMH7299)</name>
    <dbReference type="NCBI Taxonomy" id="1447883"/>
    <lineage>
        <taxon>Eukaryota</taxon>
        <taxon>Fungi</taxon>
        <taxon>Dikarya</taxon>
        <taxon>Ascomycota</taxon>
        <taxon>Pezizomycotina</taxon>
        <taxon>Eurotiomycetes</taxon>
        <taxon>Eurotiomycetidae</taxon>
        <taxon>Onygenales</taxon>
        <taxon>Onygenales incertae sedis</taxon>
        <taxon>Polytolypa</taxon>
    </lineage>
</organism>
<keyword evidence="9 13" id="KW-0779">Telomere</keyword>
<proteinExistence type="inferred from homology"/>
<evidence type="ECO:0000256" key="9">
    <source>
        <dbReference type="ARBA" id="ARBA00022895"/>
    </source>
</evidence>
<evidence type="ECO:0000256" key="3">
    <source>
        <dbReference type="ARBA" id="ARBA00016182"/>
    </source>
</evidence>
<dbReference type="Gene3D" id="1.10.357.90">
    <property type="match status" value="1"/>
</dbReference>
<dbReference type="GO" id="GO:0046872">
    <property type="term" value="F:metal ion binding"/>
    <property type="evidence" value="ECO:0007669"/>
    <property type="project" value="UniProtKB-KW"/>
</dbReference>
<evidence type="ECO:0000313" key="16">
    <source>
        <dbReference type="EMBL" id="PGH27913.1"/>
    </source>
</evidence>
<feature type="region of interest" description="Disordered" evidence="14">
    <location>
        <begin position="1"/>
        <end position="51"/>
    </location>
</feature>
<feature type="region of interest" description="Disordered" evidence="14">
    <location>
        <begin position="80"/>
        <end position="111"/>
    </location>
</feature>
<evidence type="ECO:0000256" key="1">
    <source>
        <dbReference type="ARBA" id="ARBA00008001"/>
    </source>
</evidence>
<feature type="compositionally biased region" description="Basic residues" evidence="14">
    <location>
        <begin position="1"/>
        <end position="23"/>
    </location>
</feature>
<evidence type="ECO:0000313" key="17">
    <source>
        <dbReference type="Proteomes" id="UP000224634"/>
    </source>
</evidence>
<dbReference type="AlphaFoldDB" id="A0A2B7Z3V0"/>
<dbReference type="Gene3D" id="1.10.132.70">
    <property type="match status" value="1"/>
</dbReference>
<dbReference type="InterPro" id="IPR043502">
    <property type="entry name" value="DNA/RNA_pol_sf"/>
</dbReference>
<evidence type="ECO:0000256" key="2">
    <source>
        <dbReference type="ARBA" id="ARBA00012493"/>
    </source>
</evidence>
<evidence type="ECO:0000259" key="15">
    <source>
        <dbReference type="PROSITE" id="PS50878"/>
    </source>
</evidence>
<dbReference type="PANTHER" id="PTHR12066">
    <property type="entry name" value="TELOMERASE REVERSE TRANSCRIPTASE"/>
    <property type="match status" value="1"/>
</dbReference>
<dbReference type="GO" id="GO:0000333">
    <property type="term" value="C:telomerase catalytic core complex"/>
    <property type="evidence" value="ECO:0007669"/>
    <property type="project" value="TreeGrafter"/>
</dbReference>
<feature type="compositionally biased region" description="Polar residues" evidence="14">
    <location>
        <begin position="469"/>
        <end position="482"/>
    </location>
</feature>
<feature type="region of interest" description="Disordered" evidence="14">
    <location>
        <begin position="1138"/>
        <end position="1157"/>
    </location>
</feature>
<protein>
    <recommendedName>
        <fullName evidence="3 13">Telomerase reverse transcriptase</fullName>
        <ecNumber evidence="2 13">2.7.7.49</ecNumber>
    </recommendedName>
    <alternativeName>
        <fullName evidence="13">Telomerase catalytic subunit</fullName>
    </alternativeName>
</protein>
<dbReference type="STRING" id="1447883.A0A2B7Z3V0"/>
<evidence type="ECO:0000256" key="7">
    <source>
        <dbReference type="ARBA" id="ARBA00022723"/>
    </source>
</evidence>
<keyword evidence="17" id="KW-1185">Reference proteome</keyword>
<comment type="catalytic activity">
    <reaction evidence="12 13">
        <text>DNA(n) + a 2'-deoxyribonucleoside 5'-triphosphate = DNA(n+1) + diphosphate</text>
        <dbReference type="Rhea" id="RHEA:22508"/>
        <dbReference type="Rhea" id="RHEA-COMP:17339"/>
        <dbReference type="Rhea" id="RHEA-COMP:17340"/>
        <dbReference type="ChEBI" id="CHEBI:33019"/>
        <dbReference type="ChEBI" id="CHEBI:61560"/>
        <dbReference type="ChEBI" id="CHEBI:173112"/>
        <dbReference type="EC" id="2.7.7.49"/>
    </reaction>
</comment>
<comment type="similarity">
    <text evidence="1 13">Belongs to the reverse transcriptase family. Telomerase subfamily.</text>
</comment>
<evidence type="ECO:0000256" key="12">
    <source>
        <dbReference type="ARBA" id="ARBA00048173"/>
    </source>
</evidence>
<keyword evidence="4 13" id="KW-0158">Chromosome</keyword>
<dbReference type="InterPro" id="IPR003545">
    <property type="entry name" value="Telomerase_RT"/>
</dbReference>
<evidence type="ECO:0000256" key="4">
    <source>
        <dbReference type="ARBA" id="ARBA00022454"/>
    </source>
</evidence>
<dbReference type="Proteomes" id="UP000224634">
    <property type="component" value="Unassembled WGS sequence"/>
</dbReference>
<feature type="domain" description="Reverse transcriptase" evidence="15">
    <location>
        <begin position="658"/>
        <end position="1011"/>
    </location>
</feature>
<dbReference type="PROSITE" id="PS50878">
    <property type="entry name" value="RT_POL"/>
    <property type="match status" value="1"/>
</dbReference>
<dbReference type="GO" id="GO:0007004">
    <property type="term" value="P:telomere maintenance via telomerase"/>
    <property type="evidence" value="ECO:0007669"/>
    <property type="project" value="TreeGrafter"/>
</dbReference>
<name>A0A2B7Z3V0_POLH7</name>
<feature type="region of interest" description="Disordered" evidence="14">
    <location>
        <begin position="469"/>
        <end position="495"/>
    </location>
</feature>
<keyword evidence="7 13" id="KW-0479">Metal-binding</keyword>
<comment type="caution">
    <text evidence="16">The sequence shown here is derived from an EMBL/GenBank/DDBJ whole genome shotgun (WGS) entry which is preliminary data.</text>
</comment>
<keyword evidence="11 13" id="KW-0539">Nucleus</keyword>
<keyword evidence="5 13" id="KW-0808">Transferase</keyword>
<accession>A0A2B7Z3V0</accession>
<dbReference type="GO" id="GO:0003720">
    <property type="term" value="F:telomerase activity"/>
    <property type="evidence" value="ECO:0007669"/>
    <property type="project" value="InterPro"/>
</dbReference>
<dbReference type="GO" id="GO:0042162">
    <property type="term" value="F:telomeric DNA binding"/>
    <property type="evidence" value="ECO:0007669"/>
    <property type="project" value="TreeGrafter"/>
</dbReference>
<evidence type="ECO:0000256" key="11">
    <source>
        <dbReference type="ARBA" id="ARBA00023242"/>
    </source>
</evidence>
<evidence type="ECO:0000256" key="5">
    <source>
        <dbReference type="ARBA" id="ARBA00022679"/>
    </source>
</evidence>
<dbReference type="CDD" id="cd01648">
    <property type="entry name" value="TERT"/>
    <property type="match status" value="1"/>
</dbReference>
<dbReference type="EC" id="2.7.7.49" evidence="2 13"/>
<evidence type="ECO:0000256" key="6">
    <source>
        <dbReference type="ARBA" id="ARBA00022695"/>
    </source>
</evidence>
<comment type="function">
    <text evidence="13">Telomerase is a ribonucleoprotein enzyme essential for the replication of chromosome termini in most eukaryotes. It elongates telomeres. It is a reverse transcriptase that adds simple sequence repeats to chromosome ends by copying a template sequence within the RNA component of the enzyme.</text>
</comment>
<dbReference type="Pfam" id="PF12009">
    <property type="entry name" value="Telomerase_RBD"/>
    <property type="match status" value="1"/>
</dbReference>
<dbReference type="EMBL" id="PDNA01000003">
    <property type="protein sequence ID" value="PGH27913.1"/>
    <property type="molecule type" value="Genomic_DNA"/>
</dbReference>
<dbReference type="FunFam" id="1.10.132.70:FF:000004">
    <property type="entry name" value="Telomerase reverse transcriptase"/>
    <property type="match status" value="1"/>
</dbReference>
<feature type="compositionally biased region" description="Polar residues" evidence="14">
    <location>
        <begin position="1139"/>
        <end position="1157"/>
    </location>
</feature>
<dbReference type="InterPro" id="IPR000477">
    <property type="entry name" value="RT_dom"/>
</dbReference>
<reference evidence="16 17" key="1">
    <citation type="submission" date="2017-10" db="EMBL/GenBank/DDBJ databases">
        <title>Comparative genomics in systemic dimorphic fungi from Ajellomycetaceae.</title>
        <authorList>
            <person name="Munoz J.F."/>
            <person name="Mcewen J.G."/>
            <person name="Clay O.K."/>
            <person name="Cuomo C.A."/>
        </authorList>
    </citation>
    <scope>NUCLEOTIDE SEQUENCE [LARGE SCALE GENOMIC DNA]</scope>
    <source>
        <strain evidence="16 17">UAMH7299</strain>
    </source>
</reference>
<dbReference type="PANTHER" id="PTHR12066:SF0">
    <property type="entry name" value="TELOMERASE REVERSE TRANSCRIPTASE"/>
    <property type="match status" value="1"/>
</dbReference>
<dbReference type="Gene3D" id="3.30.70.2630">
    <property type="match status" value="1"/>
</dbReference>
<comment type="subcellular location">
    <subcellularLocation>
        <location evidence="13">Nucleus</location>
    </subcellularLocation>
    <subcellularLocation>
        <location evidence="13">Chromosome</location>
        <location evidence="13">Telomere</location>
    </subcellularLocation>
</comment>